<dbReference type="RefSeq" id="WP_354635793.1">
    <property type="nucleotide sequence ID" value="NZ_CP159837.1"/>
</dbReference>
<sequence length="162" mass="18007">MGIKSYLWDARKKPGFWGSGGGCWGKETGFLLWVSGVICEMRERNPVSGVMGVAVGAKKPGFCDNFSFDTKDTDRNPVSGVLGVAVGRKKPGFCCGYQELSVGGEKETRFLGFWGGCWGKETGFLGWVSYQIRFSYTDYDHYLKRLWIPAFAGMTYDLINGF</sequence>
<accession>A0AAU8JII5</accession>
<dbReference type="EMBL" id="CP159837">
    <property type="protein sequence ID" value="XCM38332.1"/>
    <property type="molecule type" value="Genomic_DNA"/>
</dbReference>
<proteinExistence type="predicted"/>
<evidence type="ECO:0000313" key="1">
    <source>
        <dbReference type="EMBL" id="XCM38332.1"/>
    </source>
</evidence>
<dbReference type="AlphaFoldDB" id="A0AAU8JII5"/>
<reference evidence="1" key="1">
    <citation type="submission" date="2024-07" db="EMBL/GenBank/DDBJ databases">
        <authorList>
            <person name="Kim Y.J."/>
            <person name="Jeong J.Y."/>
        </authorList>
    </citation>
    <scope>NUCLEOTIDE SEQUENCE</scope>
    <source>
        <strain evidence="1">GIHE-MW2</strain>
    </source>
</reference>
<organism evidence="1">
    <name type="scientific">Planktothricoides raciborskii GIHE-MW2</name>
    <dbReference type="NCBI Taxonomy" id="2792601"/>
    <lineage>
        <taxon>Bacteria</taxon>
        <taxon>Bacillati</taxon>
        <taxon>Cyanobacteriota</taxon>
        <taxon>Cyanophyceae</taxon>
        <taxon>Oscillatoriophycideae</taxon>
        <taxon>Oscillatoriales</taxon>
        <taxon>Oscillatoriaceae</taxon>
        <taxon>Planktothricoides</taxon>
    </lineage>
</organism>
<protein>
    <submittedName>
        <fullName evidence="1">Uncharacterized protein</fullName>
    </submittedName>
</protein>
<gene>
    <name evidence="1" type="ORF">ABWT76_001173</name>
</gene>
<name>A0AAU8JII5_9CYAN</name>